<protein>
    <submittedName>
        <fullName evidence="2">Uncharacterized protein</fullName>
    </submittedName>
</protein>
<sequence>MSLSVPLFALYGNNSYISDSAVSYGDGYFNNNSVPQVINWPSANFNLYVPKDYEYDLGFFRRYFSDLSDGDTDKKLFTKNNVVLDAVGKYNILDDTLVSGNCQLTSGTINLEYQITNNTLIQELNAANTTTGLESKLNSALNQLRSVTFYNGSDINGIFTGTIASSFSRGIFNGTYNISGTSFMQSIRYSSGDYISSNLKVSGISNYATRNDSGSTVVSFTAKNSSFVLPINQGKVNWNISSSNTIKFSGKGAFVLSFTKSESKSFFENVSVWVWAIVGLALFAVVFGIFYWRNKKSNTEVMEMQTIKKSNL</sequence>
<organism evidence="2 3">
    <name type="scientific">Boothiomyces macroporosus</name>
    <dbReference type="NCBI Taxonomy" id="261099"/>
    <lineage>
        <taxon>Eukaryota</taxon>
        <taxon>Fungi</taxon>
        <taxon>Fungi incertae sedis</taxon>
        <taxon>Chytridiomycota</taxon>
        <taxon>Chytridiomycota incertae sedis</taxon>
        <taxon>Chytridiomycetes</taxon>
        <taxon>Rhizophydiales</taxon>
        <taxon>Terramycetaceae</taxon>
        <taxon>Boothiomyces</taxon>
    </lineage>
</organism>
<name>A0AAD5UCU6_9FUNG</name>
<keyword evidence="1" id="KW-0472">Membrane</keyword>
<dbReference type="Proteomes" id="UP001210925">
    <property type="component" value="Unassembled WGS sequence"/>
</dbReference>
<comment type="caution">
    <text evidence="2">The sequence shown here is derived from an EMBL/GenBank/DDBJ whole genome shotgun (WGS) entry which is preliminary data.</text>
</comment>
<dbReference type="AlphaFoldDB" id="A0AAD5UCU6"/>
<reference evidence="2" key="1">
    <citation type="submission" date="2020-05" db="EMBL/GenBank/DDBJ databases">
        <title>Phylogenomic resolution of chytrid fungi.</title>
        <authorList>
            <person name="Stajich J.E."/>
            <person name="Amses K."/>
            <person name="Simmons R."/>
            <person name="Seto K."/>
            <person name="Myers J."/>
            <person name="Bonds A."/>
            <person name="Quandt C.A."/>
            <person name="Barry K."/>
            <person name="Liu P."/>
            <person name="Grigoriev I."/>
            <person name="Longcore J.E."/>
            <person name="James T.Y."/>
        </authorList>
    </citation>
    <scope>NUCLEOTIDE SEQUENCE</scope>
    <source>
        <strain evidence="2">PLAUS21</strain>
    </source>
</reference>
<keyword evidence="3" id="KW-1185">Reference proteome</keyword>
<gene>
    <name evidence="2" type="ORF">HK103_007167</name>
</gene>
<evidence type="ECO:0000256" key="1">
    <source>
        <dbReference type="SAM" id="Phobius"/>
    </source>
</evidence>
<evidence type="ECO:0000313" key="3">
    <source>
        <dbReference type="Proteomes" id="UP001210925"/>
    </source>
</evidence>
<dbReference type="EMBL" id="JADGKB010000085">
    <property type="protein sequence ID" value="KAJ3254449.1"/>
    <property type="molecule type" value="Genomic_DNA"/>
</dbReference>
<evidence type="ECO:0000313" key="2">
    <source>
        <dbReference type="EMBL" id="KAJ3254449.1"/>
    </source>
</evidence>
<accession>A0AAD5UCU6</accession>
<keyword evidence="1" id="KW-0812">Transmembrane</keyword>
<feature type="transmembrane region" description="Helical" evidence="1">
    <location>
        <begin position="272"/>
        <end position="292"/>
    </location>
</feature>
<keyword evidence="1" id="KW-1133">Transmembrane helix</keyword>
<proteinExistence type="predicted"/>